<keyword evidence="1" id="KW-0808">Transferase</keyword>
<dbReference type="Pfam" id="PF20143">
    <property type="entry name" value="NAD_kinase_C"/>
    <property type="match status" value="1"/>
</dbReference>
<dbReference type="GO" id="GO:0019674">
    <property type="term" value="P:NAD+ metabolic process"/>
    <property type="evidence" value="ECO:0007669"/>
    <property type="project" value="InterPro"/>
</dbReference>
<dbReference type="InterPro" id="IPR017437">
    <property type="entry name" value="ATP-NAD_kinase_PpnK-typ_C"/>
</dbReference>
<evidence type="ECO:0000256" key="1">
    <source>
        <dbReference type="ARBA" id="ARBA00022679"/>
    </source>
</evidence>
<evidence type="ECO:0008006" key="6">
    <source>
        <dbReference type="Google" id="ProtNLM"/>
    </source>
</evidence>
<dbReference type="InterPro" id="IPR002504">
    <property type="entry name" value="NADK"/>
</dbReference>
<dbReference type="PANTHER" id="PTHR20275">
    <property type="entry name" value="NAD KINASE"/>
    <property type="match status" value="1"/>
</dbReference>
<evidence type="ECO:0000256" key="4">
    <source>
        <dbReference type="ARBA" id="ARBA00023027"/>
    </source>
</evidence>
<organism evidence="5">
    <name type="scientific">marine metagenome</name>
    <dbReference type="NCBI Taxonomy" id="408172"/>
    <lineage>
        <taxon>unclassified sequences</taxon>
        <taxon>metagenomes</taxon>
        <taxon>ecological metagenomes</taxon>
    </lineage>
</organism>
<keyword evidence="4" id="KW-0520">NAD</keyword>
<dbReference type="GO" id="GO:0006741">
    <property type="term" value="P:NADP+ biosynthetic process"/>
    <property type="evidence" value="ECO:0007669"/>
    <property type="project" value="InterPro"/>
</dbReference>
<accession>A0A382BPT5</accession>
<dbReference type="Gene3D" id="2.60.200.30">
    <property type="entry name" value="Probable inorganic polyphosphate/atp-NAD kinase, domain 2"/>
    <property type="match status" value="1"/>
</dbReference>
<dbReference type="HAMAP" id="MF_00361">
    <property type="entry name" value="NAD_kinase"/>
    <property type="match status" value="1"/>
</dbReference>
<dbReference type="InterPro" id="IPR017438">
    <property type="entry name" value="ATP-NAD_kinase_N"/>
</dbReference>
<dbReference type="PANTHER" id="PTHR20275:SF0">
    <property type="entry name" value="NAD KINASE"/>
    <property type="match status" value="1"/>
</dbReference>
<proteinExistence type="inferred from homology"/>
<dbReference type="InterPro" id="IPR016064">
    <property type="entry name" value="NAD/diacylglycerol_kinase_sf"/>
</dbReference>
<dbReference type="Pfam" id="PF01513">
    <property type="entry name" value="NAD_kinase"/>
    <property type="match status" value="1"/>
</dbReference>
<keyword evidence="2" id="KW-0418">Kinase</keyword>
<dbReference type="AlphaFoldDB" id="A0A382BPT5"/>
<evidence type="ECO:0000313" key="5">
    <source>
        <dbReference type="EMBL" id="SVB15785.1"/>
    </source>
</evidence>
<dbReference type="EMBL" id="UINC01030804">
    <property type="protein sequence ID" value="SVB15785.1"/>
    <property type="molecule type" value="Genomic_DNA"/>
</dbReference>
<keyword evidence="3" id="KW-0521">NADP</keyword>
<evidence type="ECO:0000256" key="3">
    <source>
        <dbReference type="ARBA" id="ARBA00022857"/>
    </source>
</evidence>
<gene>
    <name evidence="5" type="ORF">METZ01_LOCUS168639</name>
</gene>
<protein>
    <recommendedName>
        <fullName evidence="6">NAD kinase</fullName>
    </recommendedName>
</protein>
<reference evidence="5" key="1">
    <citation type="submission" date="2018-05" db="EMBL/GenBank/DDBJ databases">
        <authorList>
            <person name="Lanie J.A."/>
            <person name="Ng W.-L."/>
            <person name="Kazmierczak K.M."/>
            <person name="Andrzejewski T.M."/>
            <person name="Davidsen T.M."/>
            <person name="Wayne K.J."/>
            <person name="Tettelin H."/>
            <person name="Glass J.I."/>
            <person name="Rusch D."/>
            <person name="Podicherti R."/>
            <person name="Tsui H.-C.T."/>
            <person name="Winkler M.E."/>
        </authorList>
    </citation>
    <scope>NUCLEOTIDE SEQUENCE</scope>
</reference>
<evidence type="ECO:0000256" key="2">
    <source>
        <dbReference type="ARBA" id="ARBA00022777"/>
    </source>
</evidence>
<dbReference type="GO" id="GO:0003951">
    <property type="term" value="F:NAD+ kinase activity"/>
    <property type="evidence" value="ECO:0007669"/>
    <property type="project" value="InterPro"/>
</dbReference>
<name>A0A382BPT5_9ZZZZ</name>
<dbReference type="SUPFAM" id="SSF111331">
    <property type="entry name" value="NAD kinase/diacylglycerol kinase-like"/>
    <property type="match status" value="1"/>
</dbReference>
<sequence>MKNKFNVITLYSTKQDRRIISIAKQCHEVLSSKGVKVLLDKNLSKISSSGFRVASEQSILKHSDLMISIGGDGTMLNCSRKYGLKGIPVLGINLGNLGFLNDIPPEELTSSLTKILEGEYSEDNRFFLEASLKGKKTVALNEVVIHSGEIAQLIEYDLFINDSFVYRQKADGLIISTPTGSTAYSLSGGGPIVHPKVKSIMITPMLPLSLSSSSLLVESESKIRVNLVKGSKKARISFDSQGRFLLEANEEIHLSKSFSCLKLLHPKGQDFYDACRNKLGWSKE</sequence>
<dbReference type="Gene3D" id="3.40.50.10330">
    <property type="entry name" value="Probable inorganic polyphosphate/atp-NAD kinase, domain 1"/>
    <property type="match status" value="1"/>
</dbReference>